<dbReference type="AlphaFoldDB" id="A0A5K0Z175"/>
<accession>A0A5K0Z175</accession>
<reference evidence="2" key="1">
    <citation type="submission" date="2019-09" db="EMBL/GenBank/DDBJ databases">
        <authorList>
            <person name="Zhang L."/>
        </authorList>
    </citation>
    <scope>NUCLEOTIDE SEQUENCE</scope>
</reference>
<gene>
    <name evidence="2" type="ORF">NYM_LOCUS9928</name>
</gene>
<evidence type="ECO:0000256" key="1">
    <source>
        <dbReference type="SAM" id="MobiDB-lite"/>
    </source>
</evidence>
<dbReference type="EMBL" id="LR721778">
    <property type="protein sequence ID" value="VVV83426.1"/>
    <property type="molecule type" value="Genomic_DNA"/>
</dbReference>
<proteinExistence type="predicted"/>
<evidence type="ECO:0000313" key="2">
    <source>
        <dbReference type="EMBL" id="VVV83426.1"/>
    </source>
</evidence>
<protein>
    <submittedName>
        <fullName evidence="2">Uncharacterized protein</fullName>
    </submittedName>
</protein>
<sequence length="298" mass="32122">MGRVGPIGPSVGDRLEPHAITKLAGPSHPFCMGLDHVVGLDELGPPGGRAIFIRVVGHAPDSGPVQPDREDVPIGLVVVRVRDRLGRYGRVVRCENQPARVRTEPGVVRSPARPALNQLPQPGPVRMNQVDLEAAASRVITVRREGDPFPVRRPRAHRIGPVPLRQPPQPAALALNGVHYVEVLVPRPARPENHKFSVRRRRRKSVVAVAGQSDDPGASGVRIGIGEANRDNVHRGHLAGEGGPYARIDDVLPLVVPSCSERERIGDAAPSRSVSFHNVDPPLVQTRDERDSLAVGGK</sequence>
<organism evidence="2">
    <name type="scientific">Nymphaea colorata</name>
    <name type="common">pocket water lily</name>
    <dbReference type="NCBI Taxonomy" id="210225"/>
    <lineage>
        <taxon>Eukaryota</taxon>
        <taxon>Viridiplantae</taxon>
        <taxon>Streptophyta</taxon>
        <taxon>Embryophyta</taxon>
        <taxon>Tracheophyta</taxon>
        <taxon>Spermatophyta</taxon>
        <taxon>Magnoliopsida</taxon>
        <taxon>Nymphaeales</taxon>
        <taxon>Nymphaeaceae</taxon>
        <taxon>Nymphaea</taxon>
    </lineage>
</organism>
<name>A0A5K0Z175_9MAGN</name>
<dbReference type="Gramene" id="NC13G0194530.1">
    <property type="protein sequence ID" value="NC13G0194530.1:cds"/>
    <property type="gene ID" value="NC13G0194530"/>
</dbReference>
<feature type="region of interest" description="Disordered" evidence="1">
    <location>
        <begin position="266"/>
        <end position="298"/>
    </location>
</feature>